<accession>L8WE68</accession>
<evidence type="ECO:0000313" key="1">
    <source>
        <dbReference type="EMBL" id="ELU36230.1"/>
    </source>
</evidence>
<dbReference type="Proteomes" id="UP000011668">
    <property type="component" value="Unassembled WGS sequence"/>
</dbReference>
<dbReference type="OrthoDB" id="10255582at2759"/>
<dbReference type="EMBL" id="AFRT01003916">
    <property type="protein sequence ID" value="ELU36230.1"/>
    <property type="molecule type" value="Genomic_DNA"/>
</dbReference>
<comment type="caution">
    <text evidence="1">The sequence shown here is derived from an EMBL/GenBank/DDBJ whole genome shotgun (WGS) entry which is preliminary data.</text>
</comment>
<name>L8WE68_THACA</name>
<gene>
    <name evidence="1" type="ORF">AG1IA_09740</name>
</gene>
<organism evidence="1 2">
    <name type="scientific">Thanatephorus cucumeris (strain AG1-IA)</name>
    <name type="common">Rice sheath blight fungus</name>
    <name type="synonym">Rhizoctonia solani</name>
    <dbReference type="NCBI Taxonomy" id="983506"/>
    <lineage>
        <taxon>Eukaryota</taxon>
        <taxon>Fungi</taxon>
        <taxon>Dikarya</taxon>
        <taxon>Basidiomycota</taxon>
        <taxon>Agaricomycotina</taxon>
        <taxon>Agaricomycetes</taxon>
        <taxon>Cantharellales</taxon>
        <taxon>Ceratobasidiaceae</taxon>
        <taxon>Rhizoctonia</taxon>
        <taxon>Rhizoctonia solani AG-1</taxon>
    </lineage>
</organism>
<proteinExistence type="predicted"/>
<evidence type="ECO:0000313" key="2">
    <source>
        <dbReference type="Proteomes" id="UP000011668"/>
    </source>
</evidence>
<dbReference type="HOGENOM" id="CLU_2943419_0_0_1"/>
<sequence length="60" mass="6841">MEVESESYYNPFVLSPDGIIDVGYKDLSIGNKWADLYASSMYNVPLCYQSCCPCYRTALR</sequence>
<reference evidence="1 2" key="1">
    <citation type="journal article" date="2013" name="Nat. Commun.">
        <title>The evolution and pathogenic mechanisms of the rice sheath blight pathogen.</title>
        <authorList>
            <person name="Zheng A."/>
            <person name="Lin R."/>
            <person name="Xu L."/>
            <person name="Qin P."/>
            <person name="Tang C."/>
            <person name="Ai P."/>
            <person name="Zhang D."/>
            <person name="Liu Y."/>
            <person name="Sun Z."/>
            <person name="Feng H."/>
            <person name="Wang Y."/>
            <person name="Chen Y."/>
            <person name="Liang X."/>
            <person name="Fu R."/>
            <person name="Li Q."/>
            <person name="Zhang J."/>
            <person name="Yu X."/>
            <person name="Xie Z."/>
            <person name="Ding L."/>
            <person name="Guan P."/>
            <person name="Tang J."/>
            <person name="Liang Y."/>
            <person name="Wang S."/>
            <person name="Deng Q."/>
            <person name="Li S."/>
            <person name="Zhu J."/>
            <person name="Wang L."/>
            <person name="Liu H."/>
            <person name="Li P."/>
        </authorList>
    </citation>
    <scope>NUCLEOTIDE SEQUENCE [LARGE SCALE GENOMIC DNA]</scope>
    <source>
        <strain evidence="2">AG-1 IA</strain>
    </source>
</reference>
<protein>
    <submittedName>
        <fullName evidence="1">Uncharacterized protein</fullName>
    </submittedName>
</protein>
<dbReference type="AlphaFoldDB" id="L8WE68"/>
<keyword evidence="2" id="KW-1185">Reference proteome</keyword>